<dbReference type="Gene3D" id="3.40.309.10">
    <property type="entry name" value="Aldehyde Dehydrogenase, Chain A, domain 2"/>
    <property type="match status" value="1"/>
</dbReference>
<gene>
    <name evidence="6" type="ORF">FYJ37_04040</name>
</gene>
<evidence type="ECO:0000256" key="1">
    <source>
        <dbReference type="ARBA" id="ARBA00009986"/>
    </source>
</evidence>
<dbReference type="PANTHER" id="PTHR11699">
    <property type="entry name" value="ALDEHYDE DEHYDROGENASE-RELATED"/>
    <property type="match status" value="1"/>
</dbReference>
<comment type="similarity">
    <text evidence="1 4">Belongs to the aldehyde dehydrogenase family.</text>
</comment>
<evidence type="ECO:0000313" key="6">
    <source>
        <dbReference type="EMBL" id="MSS39551.1"/>
    </source>
</evidence>
<proteinExistence type="inferred from homology"/>
<dbReference type="Proteomes" id="UP000462363">
    <property type="component" value="Unassembled WGS sequence"/>
</dbReference>
<dbReference type="GO" id="GO:0016620">
    <property type="term" value="F:oxidoreductase activity, acting on the aldehyde or oxo group of donors, NAD or NADP as acceptor"/>
    <property type="evidence" value="ECO:0007669"/>
    <property type="project" value="InterPro"/>
</dbReference>
<dbReference type="Gene3D" id="3.40.605.10">
    <property type="entry name" value="Aldehyde Dehydrogenase, Chain A, domain 1"/>
    <property type="match status" value="1"/>
</dbReference>
<dbReference type="PROSITE" id="PS00687">
    <property type="entry name" value="ALDEHYDE_DEHYDR_GLU"/>
    <property type="match status" value="1"/>
</dbReference>
<dbReference type="FunFam" id="3.40.605.10:FF:000007">
    <property type="entry name" value="NAD/NADP-dependent betaine aldehyde dehydrogenase"/>
    <property type="match status" value="1"/>
</dbReference>
<dbReference type="InterPro" id="IPR016163">
    <property type="entry name" value="Ald_DH_C"/>
</dbReference>
<dbReference type="AlphaFoldDB" id="A0A844F9X8"/>
<evidence type="ECO:0000259" key="5">
    <source>
        <dbReference type="Pfam" id="PF00171"/>
    </source>
</evidence>
<name>A0A844F9X8_CLOSV</name>
<dbReference type="RefSeq" id="WP_004607041.1">
    <property type="nucleotide sequence ID" value="NZ_AP024846.1"/>
</dbReference>
<dbReference type="Pfam" id="PF00171">
    <property type="entry name" value="Aldedh"/>
    <property type="match status" value="1"/>
</dbReference>
<comment type="caution">
    <text evidence="6">The sequence shown here is derived from an EMBL/GenBank/DDBJ whole genome shotgun (WGS) entry which is preliminary data.</text>
</comment>
<feature type="domain" description="Aldehyde dehydrogenase" evidence="5">
    <location>
        <begin position="24"/>
        <end position="477"/>
    </location>
</feature>
<feature type="active site" evidence="3">
    <location>
        <position position="258"/>
    </location>
</feature>
<evidence type="ECO:0000256" key="4">
    <source>
        <dbReference type="RuleBase" id="RU003345"/>
    </source>
</evidence>
<dbReference type="GeneID" id="62696478"/>
<dbReference type="InterPro" id="IPR029510">
    <property type="entry name" value="Ald_DH_CS_GLU"/>
</dbReference>
<dbReference type="EMBL" id="VUMB01000006">
    <property type="protein sequence ID" value="MSS39551.1"/>
    <property type="molecule type" value="Genomic_DNA"/>
</dbReference>
<reference evidence="6 7" key="1">
    <citation type="submission" date="2019-08" db="EMBL/GenBank/DDBJ databases">
        <title>In-depth cultivation of the pig gut microbiome towards novel bacterial diversity and tailored functional studies.</title>
        <authorList>
            <person name="Wylensek D."/>
            <person name="Hitch T.C.A."/>
            <person name="Clavel T."/>
        </authorList>
    </citation>
    <scope>NUCLEOTIDE SEQUENCE [LARGE SCALE GENOMIC DNA]</scope>
    <source>
        <strain evidence="6 7">BL-389-WT-3D</strain>
    </source>
</reference>
<dbReference type="SUPFAM" id="SSF53720">
    <property type="entry name" value="ALDH-like"/>
    <property type="match status" value="1"/>
</dbReference>
<evidence type="ECO:0000256" key="2">
    <source>
        <dbReference type="ARBA" id="ARBA00023002"/>
    </source>
</evidence>
<dbReference type="InterPro" id="IPR016161">
    <property type="entry name" value="Ald_DH/histidinol_DH"/>
</dbReference>
<protein>
    <submittedName>
        <fullName evidence="6">Aldehyde dehydrogenase</fullName>
    </submittedName>
</protein>
<evidence type="ECO:0000256" key="3">
    <source>
        <dbReference type="PROSITE-ProRule" id="PRU10007"/>
    </source>
</evidence>
<dbReference type="InterPro" id="IPR015590">
    <property type="entry name" value="Aldehyde_DH_dom"/>
</dbReference>
<organism evidence="6 7">
    <name type="scientific">Clostridium scindens (strain JCM 10418 / VPI 12708)</name>
    <dbReference type="NCBI Taxonomy" id="29347"/>
    <lineage>
        <taxon>Bacteria</taxon>
        <taxon>Bacillati</taxon>
        <taxon>Bacillota</taxon>
        <taxon>Clostridia</taxon>
        <taxon>Lachnospirales</taxon>
        <taxon>Lachnospiraceae</taxon>
    </lineage>
</organism>
<sequence length="493" mass="53827">MNPYSYVKNEPYKLYINGEFIIPEKEETFDVINPVTNEPFAKTYKAGKGEVEMAVKAAREAYDNGPWGKMSAKDRSKLLLKAGKILERRLEEFACIETLECGKLFGSVMNYEGAMCVDAFEYFAGKTRCIEGKVVPIDHNTINFVQWYPHGVVGEILPWNGPFMMGCHKICAILAAGNTAIVKPSSWASLSMLLLAEVFDEAGFPKGVVNVLSGSGAVIGNTLVESPDVDMVAMTGGTDTGKSIIGSSKDTVKEIALELGGKSPNIVFGDVDVDDVVKWARWAFTLNSGQVCVSGTRLILHRSIYEEFLAKLKIEAERMVPGDGFDPKTTLSTLIHKDHASTVWDYIQKGKDEGARLICGGEPYEDENLKKGNFVPVTVFADVTTDMTIFQEEIFGPVLCVTPFDTEEEAIAIANSTKYGLAGGVFTKDIKKGLRVAQAIDGGQIYVNSYFSKGMIESPGTGWRESGLGVAGIQKYMISKTIFVDTEDGSVPY</sequence>
<dbReference type="InterPro" id="IPR016162">
    <property type="entry name" value="Ald_DH_N"/>
</dbReference>
<accession>A0A844F9X8</accession>
<keyword evidence="2 4" id="KW-0560">Oxidoreductase</keyword>
<evidence type="ECO:0000313" key="7">
    <source>
        <dbReference type="Proteomes" id="UP000462363"/>
    </source>
</evidence>
<dbReference type="FunFam" id="3.40.309.10:FF:000012">
    <property type="entry name" value="Betaine aldehyde dehydrogenase"/>
    <property type="match status" value="1"/>
</dbReference>